<sequence>MCGDWKDFFARTARGTRGRLVMAVSIGTPYRPLPLRRHLTGRNHRNASLQLTTSLPNMVVTFHGRRMYFTRLMAFKSLRQGLPLYLLLTYLHSTGPGIGLDTRSWPADGLRPPTAQGIVKRLKFVQLHRPMRSHGAGNFPSRTNLVLLS</sequence>
<dbReference type="RefSeq" id="XP_025461598.1">
    <property type="nucleotide sequence ID" value="XM_025607000.1"/>
</dbReference>
<proteinExistence type="predicted"/>
<protein>
    <submittedName>
        <fullName evidence="1">Uncharacterized protein</fullName>
    </submittedName>
</protein>
<dbReference type="GeneID" id="37109143"/>
<evidence type="ECO:0000313" key="1">
    <source>
        <dbReference type="EMBL" id="PWY66143.1"/>
    </source>
</evidence>
<evidence type="ECO:0000313" key="2">
    <source>
        <dbReference type="Proteomes" id="UP000246702"/>
    </source>
</evidence>
<accession>A0A317UVP5</accession>
<name>A0A317UVP5_9EURO</name>
<keyword evidence="2" id="KW-1185">Reference proteome</keyword>
<dbReference type="EMBL" id="MSFK01000053">
    <property type="protein sequence ID" value="PWY66143.1"/>
    <property type="molecule type" value="Genomic_DNA"/>
</dbReference>
<gene>
    <name evidence="1" type="ORF">BO94DRAFT_333655</name>
</gene>
<dbReference type="AlphaFoldDB" id="A0A317UVP5"/>
<dbReference type="Proteomes" id="UP000246702">
    <property type="component" value="Unassembled WGS sequence"/>
</dbReference>
<organism evidence="1 2">
    <name type="scientific">Aspergillus sclerotioniger CBS 115572</name>
    <dbReference type="NCBI Taxonomy" id="1450535"/>
    <lineage>
        <taxon>Eukaryota</taxon>
        <taxon>Fungi</taxon>
        <taxon>Dikarya</taxon>
        <taxon>Ascomycota</taxon>
        <taxon>Pezizomycotina</taxon>
        <taxon>Eurotiomycetes</taxon>
        <taxon>Eurotiomycetidae</taxon>
        <taxon>Eurotiales</taxon>
        <taxon>Aspergillaceae</taxon>
        <taxon>Aspergillus</taxon>
        <taxon>Aspergillus subgen. Circumdati</taxon>
    </lineage>
</organism>
<reference evidence="1 2" key="1">
    <citation type="submission" date="2016-12" db="EMBL/GenBank/DDBJ databases">
        <title>The genomes of Aspergillus section Nigri reveals drivers in fungal speciation.</title>
        <authorList>
            <consortium name="DOE Joint Genome Institute"/>
            <person name="Vesth T.C."/>
            <person name="Nybo J."/>
            <person name="Theobald S."/>
            <person name="Brandl J."/>
            <person name="Frisvad J.C."/>
            <person name="Nielsen K.F."/>
            <person name="Lyhne E.K."/>
            <person name="Kogle M.E."/>
            <person name="Kuo A."/>
            <person name="Riley R."/>
            <person name="Clum A."/>
            <person name="Nolan M."/>
            <person name="Lipzen A."/>
            <person name="Salamov A."/>
            <person name="Henrissat B."/>
            <person name="Wiebenga A."/>
            <person name="De Vries R.P."/>
            <person name="Grigoriev I.V."/>
            <person name="Mortensen U.H."/>
            <person name="Andersen M.R."/>
            <person name="Baker S.E."/>
        </authorList>
    </citation>
    <scope>NUCLEOTIDE SEQUENCE [LARGE SCALE GENOMIC DNA]</scope>
    <source>
        <strain evidence="1 2">CBS 115572</strain>
    </source>
</reference>
<comment type="caution">
    <text evidence="1">The sequence shown here is derived from an EMBL/GenBank/DDBJ whole genome shotgun (WGS) entry which is preliminary data.</text>
</comment>